<dbReference type="InterPro" id="IPR017482">
    <property type="entry name" value="Lambda-type_endonuclease"/>
</dbReference>
<dbReference type="SUPFAM" id="SSF52980">
    <property type="entry name" value="Restriction endonuclease-like"/>
    <property type="match status" value="1"/>
</dbReference>
<keyword evidence="3" id="KW-1185">Reference proteome</keyword>
<evidence type="ECO:0000259" key="1">
    <source>
        <dbReference type="Pfam" id="PF09588"/>
    </source>
</evidence>
<organism evidence="2 3">
    <name type="scientific">Thiomicrorhabdus xiamenensis</name>
    <dbReference type="NCBI Taxonomy" id="2739063"/>
    <lineage>
        <taxon>Bacteria</taxon>
        <taxon>Pseudomonadati</taxon>
        <taxon>Pseudomonadota</taxon>
        <taxon>Gammaproteobacteria</taxon>
        <taxon>Thiotrichales</taxon>
        <taxon>Piscirickettsiaceae</taxon>
        <taxon>Thiomicrorhabdus</taxon>
    </lineage>
</organism>
<protein>
    <submittedName>
        <fullName evidence="2">YqaJ viral recombinase family protein</fullName>
    </submittedName>
</protein>
<dbReference type="KEGG" id="txa:HQN79_08650"/>
<dbReference type="Pfam" id="PF09588">
    <property type="entry name" value="YqaJ"/>
    <property type="match status" value="1"/>
</dbReference>
<feature type="domain" description="YqaJ viral recombinase" evidence="1">
    <location>
        <begin position="11"/>
        <end position="148"/>
    </location>
</feature>
<dbReference type="PANTHER" id="PTHR46609">
    <property type="entry name" value="EXONUCLEASE, PHAGE-TYPE/RECB, C-TERMINAL DOMAIN-CONTAINING PROTEIN"/>
    <property type="match status" value="1"/>
</dbReference>
<dbReference type="Proteomes" id="UP000504724">
    <property type="component" value="Chromosome"/>
</dbReference>
<accession>A0A7D4P6G7</accession>
<dbReference type="Gene3D" id="3.90.320.10">
    <property type="match status" value="1"/>
</dbReference>
<dbReference type="InterPro" id="IPR051703">
    <property type="entry name" value="NF-kappa-B_Signaling_Reg"/>
</dbReference>
<dbReference type="InterPro" id="IPR011335">
    <property type="entry name" value="Restrct_endonuc-II-like"/>
</dbReference>
<evidence type="ECO:0000313" key="2">
    <source>
        <dbReference type="EMBL" id="QKI90336.1"/>
    </source>
</evidence>
<dbReference type="InterPro" id="IPR011604">
    <property type="entry name" value="PDDEXK-like_dom_sf"/>
</dbReference>
<dbReference type="EMBL" id="CP054020">
    <property type="protein sequence ID" value="QKI90336.1"/>
    <property type="molecule type" value="Genomic_DNA"/>
</dbReference>
<sequence>MLATRNLSQDQWLKARLKGIGSSDASAAVGLNPYKSQLELWMEKTGRITPEQPSEVEDSPLLWGTVLEPIVAEHYAKRTQRKVRRVNAILQHSEHEWMLANLDRDIVGDEEVQILECKTAGIHSAKFWENGVPEYIQLQVQHQLAVTGQFAADVAVLIGGQKLETYRVERDDELIKQLIKLEALFWKRVEDDIPPPVDANSSSAQALRLLYPHDNNQTLNLETDEEANRRFNTLLSVREQLTILSKQEALLKHQLQETIGENSIALFEQGKITWRQSKPSTQLDTKRFKQEEPKLYEKYSKPKLGTRRFLVQTTH</sequence>
<dbReference type="InterPro" id="IPR019080">
    <property type="entry name" value="YqaJ_viral_recombinase"/>
</dbReference>
<dbReference type="PANTHER" id="PTHR46609:SF6">
    <property type="entry name" value="EXONUCLEASE, PHAGE-TYPE_RECB, C-TERMINAL DOMAIN-CONTAINING PROTEIN-RELATED"/>
    <property type="match status" value="1"/>
</dbReference>
<gene>
    <name evidence="2" type="ORF">HQN79_08650</name>
</gene>
<dbReference type="NCBIfam" id="TIGR03033">
    <property type="entry name" value="phage_rel_nuc"/>
    <property type="match status" value="1"/>
</dbReference>
<name>A0A7D4P6G7_9GAMM</name>
<reference evidence="2 3" key="1">
    <citation type="submission" date="2020-05" db="EMBL/GenBank/DDBJ databases">
        <title>Thiomicrorhabdus sediminis sp.nov. and Thiomicrorhabdus xiamenensis sp.nov., novel sulfur-oxidizing bacteria isolated from coastal sediment.</title>
        <authorList>
            <person name="Liu X."/>
        </authorList>
    </citation>
    <scope>NUCLEOTIDE SEQUENCE [LARGE SCALE GENOMIC DNA]</scope>
    <source>
        <strain evidence="2 3">G2</strain>
    </source>
</reference>
<evidence type="ECO:0000313" key="3">
    <source>
        <dbReference type="Proteomes" id="UP000504724"/>
    </source>
</evidence>
<proteinExistence type="predicted"/>
<dbReference type="AlphaFoldDB" id="A0A7D4P6G7"/>